<feature type="non-terminal residue" evidence="1">
    <location>
        <position position="174"/>
    </location>
</feature>
<accession>A0A2G9TIU6</accession>
<dbReference type="OrthoDB" id="5862942at2759"/>
<name>A0A2G9TIU6_TELCI</name>
<sequence length="174" mass="21044">MHRNDPAWEYGFYEPEEHRIPKNKLMFREALEVLRARQEIEDDSQSSNPASATNLREQARKVYEEHKAVARVDREKLEEIWEYFRPFVRKDYQKVVPRRELAELQEYLHGRSDEMTLLGGTKDGVRKLIQRNKDAVEQYDRLEKPEQKQLEEAIIEQRRMEKERLAARLKDIEF</sequence>
<evidence type="ECO:0000313" key="1">
    <source>
        <dbReference type="EMBL" id="PIO57260.1"/>
    </source>
</evidence>
<protein>
    <submittedName>
        <fullName evidence="1">Uncharacterized protein</fullName>
    </submittedName>
</protein>
<proteinExistence type="predicted"/>
<dbReference type="AlphaFoldDB" id="A0A2G9TIU6"/>
<organism evidence="1 2">
    <name type="scientific">Teladorsagia circumcincta</name>
    <name type="common">Brown stomach worm</name>
    <name type="synonym">Ostertagia circumcincta</name>
    <dbReference type="NCBI Taxonomy" id="45464"/>
    <lineage>
        <taxon>Eukaryota</taxon>
        <taxon>Metazoa</taxon>
        <taxon>Ecdysozoa</taxon>
        <taxon>Nematoda</taxon>
        <taxon>Chromadorea</taxon>
        <taxon>Rhabditida</taxon>
        <taxon>Rhabditina</taxon>
        <taxon>Rhabditomorpha</taxon>
        <taxon>Strongyloidea</taxon>
        <taxon>Trichostrongylidae</taxon>
        <taxon>Teladorsagia</taxon>
    </lineage>
</organism>
<dbReference type="Proteomes" id="UP000230423">
    <property type="component" value="Unassembled WGS sequence"/>
</dbReference>
<keyword evidence="2" id="KW-1185">Reference proteome</keyword>
<reference evidence="1 2" key="1">
    <citation type="submission" date="2015-09" db="EMBL/GenBank/DDBJ databases">
        <title>Draft genome of the parasitic nematode Teladorsagia circumcincta isolate WARC Sus (inbred).</title>
        <authorList>
            <person name="Mitreva M."/>
        </authorList>
    </citation>
    <scope>NUCLEOTIDE SEQUENCE [LARGE SCALE GENOMIC DNA]</scope>
    <source>
        <strain evidence="1 2">S</strain>
    </source>
</reference>
<evidence type="ECO:0000313" key="2">
    <source>
        <dbReference type="Proteomes" id="UP000230423"/>
    </source>
</evidence>
<gene>
    <name evidence="1" type="ORF">TELCIR_21333</name>
</gene>
<dbReference type="EMBL" id="KZ366625">
    <property type="protein sequence ID" value="PIO57260.1"/>
    <property type="molecule type" value="Genomic_DNA"/>
</dbReference>